<feature type="domain" description="Malonyl-CoA decarboxylase C-terminal" evidence="1">
    <location>
        <begin position="161"/>
        <end position="418"/>
    </location>
</feature>
<reference evidence="3" key="1">
    <citation type="submission" date="2020-10" db="EMBL/GenBank/DDBJ databases">
        <title>Connecting structure to function with the recovery of over 1000 high-quality activated sludge metagenome-assembled genomes encoding full-length rRNA genes using long-read sequencing.</title>
        <authorList>
            <person name="Singleton C.M."/>
            <person name="Petriglieri F."/>
            <person name="Kristensen J.M."/>
            <person name="Kirkegaard R.H."/>
            <person name="Michaelsen T.Y."/>
            <person name="Andersen M.H."/>
            <person name="Karst S.M."/>
            <person name="Dueholm M.S."/>
            <person name="Nielsen P.H."/>
            <person name="Albertsen M."/>
        </authorList>
    </citation>
    <scope>NUCLEOTIDE SEQUENCE</scope>
    <source>
        <strain evidence="3">Bjer_18-Q3-R1-45_BAT3C.347</strain>
    </source>
</reference>
<dbReference type="GO" id="GO:0050080">
    <property type="term" value="F:malonyl-CoA decarboxylase activity"/>
    <property type="evidence" value="ECO:0007669"/>
    <property type="project" value="InterPro"/>
</dbReference>
<name>A0A9D7E128_9PROT</name>
<evidence type="ECO:0000259" key="1">
    <source>
        <dbReference type="Pfam" id="PF05292"/>
    </source>
</evidence>
<gene>
    <name evidence="3" type="ORF">IPH26_04370</name>
</gene>
<organism evidence="3 4">
    <name type="scientific">Candidatus Methylophosphatis roskildensis</name>
    <dbReference type="NCBI Taxonomy" id="2899263"/>
    <lineage>
        <taxon>Bacteria</taxon>
        <taxon>Pseudomonadati</taxon>
        <taxon>Pseudomonadota</taxon>
        <taxon>Betaproteobacteria</taxon>
        <taxon>Nitrosomonadales</taxon>
        <taxon>Sterolibacteriaceae</taxon>
        <taxon>Candidatus Methylophosphatis</taxon>
    </lineage>
</organism>
<accession>A0A9D7E128</accession>
<dbReference type="InterPro" id="IPR042303">
    <property type="entry name" value="Malonyl_CoA_deC_C_sf"/>
</dbReference>
<dbReference type="AlphaFoldDB" id="A0A9D7E128"/>
<evidence type="ECO:0000313" key="3">
    <source>
        <dbReference type="EMBL" id="MBK6972209.1"/>
    </source>
</evidence>
<dbReference type="Gene3D" id="3.40.630.150">
    <property type="entry name" value="Malonyl-CoA decarboxylase, catalytic domain"/>
    <property type="match status" value="1"/>
</dbReference>
<evidence type="ECO:0000259" key="2">
    <source>
        <dbReference type="Pfam" id="PF17408"/>
    </source>
</evidence>
<dbReference type="InterPro" id="IPR038351">
    <property type="entry name" value="MCD_N_sf"/>
</dbReference>
<dbReference type="InterPro" id="IPR007956">
    <property type="entry name" value="Malonyl_CoA_deC_C"/>
</dbReference>
<dbReference type="PANTHER" id="PTHR28641:SF1">
    <property type="entry name" value="MALONYL-COA DECARBOXYLASE, MITOCHONDRIAL"/>
    <property type="match status" value="1"/>
</dbReference>
<dbReference type="Pfam" id="PF05292">
    <property type="entry name" value="MCD"/>
    <property type="match status" value="1"/>
</dbReference>
<evidence type="ECO:0000313" key="4">
    <source>
        <dbReference type="Proteomes" id="UP000807785"/>
    </source>
</evidence>
<dbReference type="Pfam" id="PF17408">
    <property type="entry name" value="MCD_N"/>
    <property type="match status" value="1"/>
</dbReference>
<protein>
    <submittedName>
        <fullName evidence="3">Malonyl-CoA decarboxylase</fullName>
    </submittedName>
</protein>
<dbReference type="GO" id="GO:0006633">
    <property type="term" value="P:fatty acid biosynthetic process"/>
    <property type="evidence" value="ECO:0007669"/>
    <property type="project" value="InterPro"/>
</dbReference>
<feature type="domain" description="Malonyl-CoA decarboxylase N-terminal" evidence="2">
    <location>
        <begin position="71"/>
        <end position="158"/>
    </location>
</feature>
<dbReference type="Gene3D" id="1.20.140.90">
    <property type="entry name" value="Malonyl-CoA decarboxylase, oligemerization domain"/>
    <property type="match status" value="1"/>
</dbReference>
<dbReference type="EMBL" id="JADJEV010000002">
    <property type="protein sequence ID" value="MBK6972209.1"/>
    <property type="molecule type" value="Genomic_DNA"/>
</dbReference>
<dbReference type="InterPro" id="IPR035372">
    <property type="entry name" value="MCD_N"/>
</dbReference>
<sequence>MRQIMGGQAGTEDKPLSPRQLVRLRSQLQDCATALGGEVAARQRAARLAETYLGLGDRGRREFLCMIAREFGPDPQMVAKAHKAYHAAIGTPRQWDAEAGLRAALRSSRLRIMTQFNALPQGVKFLVDLRADLLRYLAQDEGLHPLDLELESQFVDWFDVGFLELQRITWQSPAALLEKLIEYEAVHTIHSWTDLRNRLDTDRRCYAFFHPRMPHEPLIFVEVALTNRLADSIQLLLDEDAPVFDTGRADTAIFYSISNTQRGLRGVSFGNFLLKRVIDDLTRDFPRLKSFSTLSPLPTFWRWVEHNPKELEAVMGEGLLASAGTPREFAHNPAALAAYLRRGEWHGEPHLRRVLRHPLTRLAARYLLGTGKGELPFDPVARFHLGNGARVERLNWLADTSAKGFAQSYGLMVNYLYDPNAIEENVEAYSAQGQIAASAAIRRAAKE</sequence>
<dbReference type="Proteomes" id="UP000807785">
    <property type="component" value="Unassembled WGS sequence"/>
</dbReference>
<dbReference type="InterPro" id="IPR038917">
    <property type="entry name" value="Malonyl_CoA_deC"/>
</dbReference>
<proteinExistence type="predicted"/>
<comment type="caution">
    <text evidence="3">The sequence shown here is derived from an EMBL/GenBank/DDBJ whole genome shotgun (WGS) entry which is preliminary data.</text>
</comment>
<dbReference type="PANTHER" id="PTHR28641">
    <property type="match status" value="1"/>
</dbReference>